<reference evidence="1 2" key="1">
    <citation type="submission" date="2018-12" db="EMBL/GenBank/DDBJ databases">
        <authorList>
            <consortium name="Pathogen Informatics"/>
        </authorList>
    </citation>
    <scope>NUCLEOTIDE SEQUENCE [LARGE SCALE GENOMIC DNA]</scope>
    <source>
        <strain evidence="1 2">NCTC9419</strain>
    </source>
</reference>
<protein>
    <submittedName>
        <fullName evidence="1">Ribosomal large subunit pseudouridine synthase A</fullName>
        <ecNumber evidence="1">5.4.99.28</ecNumber>
    </submittedName>
</protein>
<dbReference type="GO" id="GO:0160151">
    <property type="term" value="F:tRNA pseudouridine(32) synthase activity"/>
    <property type="evidence" value="ECO:0007669"/>
    <property type="project" value="UniProtKB-EC"/>
</dbReference>
<dbReference type="EC" id="5.4.99.28" evidence="1"/>
<dbReference type="InterPro" id="IPR020103">
    <property type="entry name" value="PsdUridine_synth_cat_dom_sf"/>
</dbReference>
<dbReference type="EMBL" id="LR134155">
    <property type="protein sequence ID" value="VEA71793.1"/>
    <property type="molecule type" value="Genomic_DNA"/>
</dbReference>
<dbReference type="GO" id="GO:0003723">
    <property type="term" value="F:RNA binding"/>
    <property type="evidence" value="ECO:0007669"/>
    <property type="project" value="InterPro"/>
</dbReference>
<dbReference type="GO" id="GO:0001522">
    <property type="term" value="P:pseudouridine synthesis"/>
    <property type="evidence" value="ECO:0007669"/>
    <property type="project" value="InterPro"/>
</dbReference>
<proteinExistence type="predicted"/>
<organism evidence="1 2">
    <name type="scientific">Serratia rubidaea</name>
    <name type="common">Serratia marinorubra</name>
    <dbReference type="NCBI Taxonomy" id="61652"/>
    <lineage>
        <taxon>Bacteria</taxon>
        <taxon>Pseudomonadati</taxon>
        <taxon>Pseudomonadota</taxon>
        <taxon>Gammaproteobacteria</taxon>
        <taxon>Enterobacterales</taxon>
        <taxon>Yersiniaceae</taxon>
        <taxon>Serratia</taxon>
    </lineage>
</organism>
<evidence type="ECO:0000313" key="2">
    <source>
        <dbReference type="Proteomes" id="UP000271603"/>
    </source>
</evidence>
<name>A0A3S4GD80_SERRU</name>
<sequence>MEPYNPPTDPLHILYQDAHIIVVNKPSGLLSVPGRAPETKTA</sequence>
<dbReference type="GO" id="GO:0006396">
    <property type="term" value="P:RNA processing"/>
    <property type="evidence" value="ECO:0007669"/>
    <property type="project" value="UniProtKB-ARBA"/>
</dbReference>
<accession>A0A3S4GD80</accession>
<dbReference type="Gene3D" id="3.30.2350.10">
    <property type="entry name" value="Pseudouridine synthase"/>
    <property type="match status" value="1"/>
</dbReference>
<dbReference type="AlphaFoldDB" id="A0A3S4GD80"/>
<dbReference type="Proteomes" id="UP000271603">
    <property type="component" value="Chromosome"/>
</dbReference>
<gene>
    <name evidence="1" type="primary">rluA_2</name>
    <name evidence="1" type="ORF">NCTC9419_03364</name>
</gene>
<keyword evidence="1" id="KW-0413">Isomerase</keyword>
<dbReference type="SUPFAM" id="SSF55120">
    <property type="entry name" value="Pseudouridine synthase"/>
    <property type="match status" value="1"/>
</dbReference>
<evidence type="ECO:0000313" key="1">
    <source>
        <dbReference type="EMBL" id="VEA71793.1"/>
    </source>
</evidence>